<dbReference type="EMBL" id="CP000384">
    <property type="protein sequence ID" value="ABG10529.1"/>
    <property type="molecule type" value="Genomic_DNA"/>
</dbReference>
<dbReference type="PANTHER" id="PTHR43798:SF33">
    <property type="entry name" value="HYDROLASE, PUTATIVE (AFU_ORTHOLOGUE AFUA_2G14860)-RELATED"/>
    <property type="match status" value="1"/>
</dbReference>
<dbReference type="AlphaFoldDB" id="A0A5Q5BQK7"/>
<dbReference type="PANTHER" id="PTHR43798">
    <property type="entry name" value="MONOACYLGLYCEROL LIPASE"/>
    <property type="match status" value="1"/>
</dbReference>
<protein>
    <submittedName>
        <fullName evidence="2">Alpha/beta hydrolase fold protein</fullName>
    </submittedName>
</protein>
<dbReference type="GO" id="GO:0016020">
    <property type="term" value="C:membrane"/>
    <property type="evidence" value="ECO:0007669"/>
    <property type="project" value="TreeGrafter"/>
</dbReference>
<dbReference type="KEGG" id="mmc:Mmcs_4425"/>
<sequence length="321" mass="35168" precursor="true">MRVETPKRRRFVRFCLWSLALAAIATVVVNLTVAELPPMPAAEGRYISVQGRDIHYVERPGQGMSVVMLHGLPGTSEDFDPLIPKLPGLHLVSIDRPGFGWSRGGWLPYQDQIEVVHAVLNRLELAPAILVGWSFGGSLALGVARRYPEDVARMVLIAPAAGGMRSYTRDLVQARYLQFSQQPVVKSVISRTYGNIATRVSAYFGARGAFAPAPVDPTYQERLLAVSLTPGNLDAFSRDQLEYNATMQWLDDEVAEVRVPSTVIAAEGDQLVPVEHARRLAKTLPHTELITVDGNHMIPYTHPDVVADEIRASAGARAKGS</sequence>
<evidence type="ECO:0000259" key="1">
    <source>
        <dbReference type="Pfam" id="PF00561"/>
    </source>
</evidence>
<proteinExistence type="predicted"/>
<dbReference type="GO" id="GO:0016787">
    <property type="term" value="F:hydrolase activity"/>
    <property type="evidence" value="ECO:0007669"/>
    <property type="project" value="UniProtKB-KW"/>
</dbReference>
<dbReference type="Pfam" id="PF00561">
    <property type="entry name" value="Abhydrolase_1"/>
    <property type="match status" value="1"/>
</dbReference>
<evidence type="ECO:0000313" key="2">
    <source>
        <dbReference type="EMBL" id="ABG10529.1"/>
    </source>
</evidence>
<dbReference type="InterPro" id="IPR050266">
    <property type="entry name" value="AB_hydrolase_sf"/>
</dbReference>
<dbReference type="SUPFAM" id="SSF53474">
    <property type="entry name" value="alpha/beta-Hydrolases"/>
    <property type="match status" value="1"/>
</dbReference>
<name>A0A5Q5BQK7_MYCSS</name>
<keyword evidence="2" id="KW-0378">Hydrolase</keyword>
<dbReference type="InterPro" id="IPR029058">
    <property type="entry name" value="AB_hydrolase_fold"/>
</dbReference>
<dbReference type="PRINTS" id="PR00111">
    <property type="entry name" value="ABHYDROLASE"/>
</dbReference>
<gene>
    <name evidence="2" type="ordered locus">Mmcs_4425</name>
</gene>
<feature type="domain" description="AB hydrolase-1" evidence="1">
    <location>
        <begin position="66"/>
        <end position="303"/>
    </location>
</feature>
<accession>A0A5Q5BQK7</accession>
<organism evidence="2">
    <name type="scientific">Mycobacterium sp. (strain MCS)</name>
    <dbReference type="NCBI Taxonomy" id="164756"/>
    <lineage>
        <taxon>Bacteria</taxon>
        <taxon>Bacillati</taxon>
        <taxon>Actinomycetota</taxon>
        <taxon>Actinomycetes</taxon>
        <taxon>Mycobacteriales</taxon>
        <taxon>Mycobacteriaceae</taxon>
        <taxon>Mycobacterium</taxon>
    </lineage>
</organism>
<reference evidence="2" key="1">
    <citation type="submission" date="2006-06" db="EMBL/GenBank/DDBJ databases">
        <title>Complete sequence of chromosome of Mycobacterium sp. MCS.</title>
        <authorList>
            <consortium name="US DOE Joint Genome Institute"/>
            <person name="Copeland A."/>
            <person name="Lucas S."/>
            <person name="Lapidus A."/>
            <person name="Barry K."/>
            <person name="Detter J.C."/>
            <person name="Glavina del Rio T."/>
            <person name="Hammon N."/>
            <person name="Israni S."/>
            <person name="Dalin E."/>
            <person name="Tice H."/>
            <person name="Pitluck S."/>
            <person name="Martinez M."/>
            <person name="Schmutz J."/>
            <person name="Larimer F."/>
            <person name="Land M."/>
            <person name="Hauser L."/>
            <person name="Kyrpides N."/>
            <person name="Kim E."/>
            <person name="Miller C.D."/>
            <person name="Hughes J.E."/>
            <person name="Anderson A.J."/>
            <person name="Sims R.C."/>
            <person name="Richardson P."/>
        </authorList>
    </citation>
    <scope>NUCLEOTIDE SEQUENCE [LARGE SCALE GENOMIC DNA]</scope>
    <source>
        <strain evidence="2">MCS</strain>
    </source>
</reference>
<dbReference type="Gene3D" id="3.40.50.1820">
    <property type="entry name" value="alpha/beta hydrolase"/>
    <property type="match status" value="1"/>
</dbReference>
<dbReference type="InterPro" id="IPR000073">
    <property type="entry name" value="AB_hydrolase_1"/>
</dbReference>